<dbReference type="EMBL" id="LR796758">
    <property type="protein sequence ID" value="CAB4164119.1"/>
    <property type="molecule type" value="Genomic_DNA"/>
</dbReference>
<evidence type="ECO:0000313" key="5">
    <source>
        <dbReference type="EMBL" id="CAB4220923.1"/>
    </source>
</evidence>
<proteinExistence type="predicted"/>
<dbReference type="Gene3D" id="3.40.50.150">
    <property type="entry name" value="Vaccinia Virus protein VP39"/>
    <property type="match status" value="1"/>
</dbReference>
<sequence length="185" mass="20808">MLLKDKVQEYIDQGQPIRLHLGCGPVKLDGYLNVDGEYCAKDPNIVIHDISEAYPIPDNSVDEILSVHVIEHVERWKILPMLIEWHRILKPGAQAAIEWPDLLKACEFIAADPESLISEDRRVLKKTIHSIFGNSRYQHRAMMHAYGYSIASLSKILTEAGFGTVQSANNIYAKTASDSRVIGIK</sequence>
<name>A0A6J5P8A3_9CAUD</name>
<organism evidence="3">
    <name type="scientific">uncultured Caudovirales phage</name>
    <dbReference type="NCBI Taxonomy" id="2100421"/>
    <lineage>
        <taxon>Viruses</taxon>
        <taxon>Duplodnaviria</taxon>
        <taxon>Heunggongvirae</taxon>
        <taxon>Uroviricota</taxon>
        <taxon>Caudoviricetes</taxon>
        <taxon>Peduoviridae</taxon>
        <taxon>Maltschvirus</taxon>
        <taxon>Maltschvirus maltsch</taxon>
    </lineage>
</organism>
<dbReference type="GO" id="GO:0008757">
    <property type="term" value="F:S-adenosylmethionine-dependent methyltransferase activity"/>
    <property type="evidence" value="ECO:0007669"/>
    <property type="project" value="InterPro"/>
</dbReference>
<dbReference type="Pfam" id="PF08241">
    <property type="entry name" value="Methyltransf_11"/>
    <property type="match status" value="1"/>
</dbReference>
<dbReference type="EMBL" id="LR797502">
    <property type="protein sequence ID" value="CAB4220923.1"/>
    <property type="molecule type" value="Genomic_DNA"/>
</dbReference>
<dbReference type="EMBL" id="LR796776">
    <property type="protein sequence ID" value="CAB4165641.1"/>
    <property type="molecule type" value="Genomic_DNA"/>
</dbReference>
<accession>A0A6J5P8A3</accession>
<reference evidence="3" key="1">
    <citation type="submission" date="2020-04" db="EMBL/GenBank/DDBJ databases">
        <authorList>
            <person name="Chiriac C."/>
            <person name="Salcher M."/>
            <person name="Ghai R."/>
            <person name="Kavagutti S V."/>
        </authorList>
    </citation>
    <scope>NUCLEOTIDE SEQUENCE</scope>
</reference>
<dbReference type="InterPro" id="IPR013216">
    <property type="entry name" value="Methyltransf_11"/>
</dbReference>
<evidence type="ECO:0000313" key="3">
    <source>
        <dbReference type="EMBL" id="CAB4165641.1"/>
    </source>
</evidence>
<feature type="domain" description="Methyltransferase type 11" evidence="1">
    <location>
        <begin position="44"/>
        <end position="96"/>
    </location>
</feature>
<dbReference type="SUPFAM" id="SSF53335">
    <property type="entry name" value="S-adenosyl-L-methionine-dependent methyltransferases"/>
    <property type="match status" value="1"/>
</dbReference>
<protein>
    <submittedName>
        <fullName evidence="3">AdoMet_MTases domain containing protein</fullName>
    </submittedName>
</protein>
<evidence type="ECO:0000259" key="1">
    <source>
        <dbReference type="Pfam" id="PF08241"/>
    </source>
</evidence>
<dbReference type="EMBL" id="LR797099">
    <property type="protein sequence ID" value="CAB4186709.1"/>
    <property type="molecule type" value="Genomic_DNA"/>
</dbReference>
<evidence type="ECO:0000313" key="2">
    <source>
        <dbReference type="EMBL" id="CAB4164119.1"/>
    </source>
</evidence>
<evidence type="ECO:0000313" key="4">
    <source>
        <dbReference type="EMBL" id="CAB4186709.1"/>
    </source>
</evidence>
<gene>
    <name evidence="4" type="ORF">UFOVP1146_55</name>
    <name evidence="5" type="ORF">UFOVP1638_90</name>
    <name evidence="2" type="ORF">UFOVP812_388</name>
    <name evidence="3" type="ORF">UFOVP818_177</name>
</gene>
<dbReference type="InterPro" id="IPR029063">
    <property type="entry name" value="SAM-dependent_MTases_sf"/>
</dbReference>